<evidence type="ECO:0000256" key="1">
    <source>
        <dbReference type="ARBA" id="ARBA00023015"/>
    </source>
</evidence>
<evidence type="ECO:0000256" key="3">
    <source>
        <dbReference type="ARBA" id="ARBA00023163"/>
    </source>
</evidence>
<feature type="region of interest" description="Disordered" evidence="5">
    <location>
        <begin position="1"/>
        <end position="25"/>
    </location>
</feature>
<proteinExistence type="predicted"/>
<evidence type="ECO:0000256" key="2">
    <source>
        <dbReference type="ARBA" id="ARBA00023125"/>
    </source>
</evidence>
<dbReference type="PRINTS" id="PR00455">
    <property type="entry name" value="HTHTETR"/>
</dbReference>
<keyword evidence="2 4" id="KW-0238">DNA-binding</keyword>
<reference evidence="8" key="1">
    <citation type="journal article" date="2019" name="Int. J. Syst. Evol. Microbiol.">
        <title>The Global Catalogue of Microorganisms (GCM) 10K type strain sequencing project: providing services to taxonomists for standard genome sequencing and annotation.</title>
        <authorList>
            <consortium name="The Broad Institute Genomics Platform"/>
            <consortium name="The Broad Institute Genome Sequencing Center for Infectious Disease"/>
            <person name="Wu L."/>
            <person name="Ma J."/>
        </authorList>
    </citation>
    <scope>NUCLEOTIDE SEQUENCE [LARGE SCALE GENOMIC DNA]</scope>
    <source>
        <strain evidence="8">KLKA75</strain>
    </source>
</reference>
<keyword evidence="1" id="KW-0805">Transcription regulation</keyword>
<dbReference type="PROSITE" id="PS50977">
    <property type="entry name" value="HTH_TETR_2"/>
    <property type="match status" value="1"/>
</dbReference>
<dbReference type="InterPro" id="IPR001647">
    <property type="entry name" value="HTH_TetR"/>
</dbReference>
<dbReference type="EMBL" id="JBHSIT010000004">
    <property type="protein sequence ID" value="MFC4909019.1"/>
    <property type="molecule type" value="Genomic_DNA"/>
</dbReference>
<dbReference type="PANTHER" id="PTHR30055:SF234">
    <property type="entry name" value="HTH-TYPE TRANSCRIPTIONAL REGULATOR BETI"/>
    <property type="match status" value="1"/>
</dbReference>
<evidence type="ECO:0000313" key="7">
    <source>
        <dbReference type="EMBL" id="MFC4909019.1"/>
    </source>
</evidence>
<sequence length="284" mass="30336">MVEPPETPLPGTRSALEPDRAIKPGRHGLAPEAVAAIQRDRLIDAFVQVIAERGYAGATIGRITEAAGVTKKTFYSHFTDLDDCFLAAYERGTAIVLSGMAAAFGAEPTWPDGIRAALRTVLSMLAAAPPFARMAMVEVNAAGPRVRRARIECMERFRAFLAGPPPGPGETAVPTVVADAVVGGVYSTIYVHIENGETTRLPELLPQLTYFALMPLVGRREAARYRDACTSHSDAAALTAVRERESEAAVRAPGAEGVSELGGEAAVREHESETAVRERESERA</sequence>
<protein>
    <submittedName>
        <fullName evidence="7">TetR/AcrR family transcriptional regulator</fullName>
    </submittedName>
</protein>
<organism evidence="7 8">
    <name type="scientific">Actinomadura gamaensis</name>
    <dbReference type="NCBI Taxonomy" id="1763541"/>
    <lineage>
        <taxon>Bacteria</taxon>
        <taxon>Bacillati</taxon>
        <taxon>Actinomycetota</taxon>
        <taxon>Actinomycetes</taxon>
        <taxon>Streptosporangiales</taxon>
        <taxon>Thermomonosporaceae</taxon>
        <taxon>Actinomadura</taxon>
    </lineage>
</organism>
<keyword evidence="3" id="KW-0804">Transcription</keyword>
<dbReference type="Gene3D" id="1.10.357.10">
    <property type="entry name" value="Tetracycline Repressor, domain 2"/>
    <property type="match status" value="1"/>
</dbReference>
<evidence type="ECO:0000313" key="8">
    <source>
        <dbReference type="Proteomes" id="UP001595872"/>
    </source>
</evidence>
<dbReference type="Pfam" id="PF00440">
    <property type="entry name" value="TetR_N"/>
    <property type="match status" value="1"/>
</dbReference>
<feature type="DNA-binding region" description="H-T-H motif" evidence="4">
    <location>
        <begin position="59"/>
        <end position="78"/>
    </location>
</feature>
<dbReference type="SUPFAM" id="SSF46689">
    <property type="entry name" value="Homeodomain-like"/>
    <property type="match status" value="1"/>
</dbReference>
<gene>
    <name evidence="7" type="ORF">ACFPCY_16970</name>
</gene>
<feature type="region of interest" description="Disordered" evidence="5">
    <location>
        <begin position="247"/>
        <end position="284"/>
    </location>
</feature>
<evidence type="ECO:0000256" key="4">
    <source>
        <dbReference type="PROSITE-ProRule" id="PRU00335"/>
    </source>
</evidence>
<name>A0ABV9TZL0_9ACTN</name>
<comment type="caution">
    <text evidence="7">The sequence shown here is derived from an EMBL/GenBank/DDBJ whole genome shotgun (WGS) entry which is preliminary data.</text>
</comment>
<feature type="domain" description="HTH tetR-type" evidence="6">
    <location>
        <begin position="36"/>
        <end position="96"/>
    </location>
</feature>
<dbReference type="RefSeq" id="WP_378256166.1">
    <property type="nucleotide sequence ID" value="NZ_JBHSIT010000004.1"/>
</dbReference>
<accession>A0ABV9TZL0</accession>
<dbReference type="InterPro" id="IPR009057">
    <property type="entry name" value="Homeodomain-like_sf"/>
</dbReference>
<keyword evidence="8" id="KW-1185">Reference proteome</keyword>
<dbReference type="PANTHER" id="PTHR30055">
    <property type="entry name" value="HTH-TYPE TRANSCRIPTIONAL REGULATOR RUTR"/>
    <property type="match status" value="1"/>
</dbReference>
<evidence type="ECO:0000259" key="6">
    <source>
        <dbReference type="PROSITE" id="PS50977"/>
    </source>
</evidence>
<dbReference type="Proteomes" id="UP001595872">
    <property type="component" value="Unassembled WGS sequence"/>
</dbReference>
<dbReference type="InterPro" id="IPR050109">
    <property type="entry name" value="HTH-type_TetR-like_transc_reg"/>
</dbReference>
<feature type="compositionally biased region" description="Basic and acidic residues" evidence="5">
    <location>
        <begin position="266"/>
        <end position="284"/>
    </location>
</feature>
<evidence type="ECO:0000256" key="5">
    <source>
        <dbReference type="SAM" id="MobiDB-lite"/>
    </source>
</evidence>